<sequence length="242" mass="26509">MKDILIIGHSHIFALFSAHQTGFYQWQNARPRFVRLRTRAYRPELVEGRLNPAIQAELEHENLAAVFTLIGGNVHSALGLTNHPQPFDLILPDAPDLPLIEGAEILPYALVQEVIAVRSRGPLDMFDALAAATDLPVWQVEPPPPVASEKHIRQNPAEFADVIAERGVSPPALRYKLWRVHTALLAARGARHGAQYLPVPPDFCDSQGMLRLRGCADDPVHAAVSYGKAVLAQIDALAAGLE</sequence>
<organism evidence="1 2">
    <name type="scientific">Rhodovulum iodosum</name>
    <dbReference type="NCBI Taxonomy" id="68291"/>
    <lineage>
        <taxon>Bacteria</taxon>
        <taxon>Pseudomonadati</taxon>
        <taxon>Pseudomonadota</taxon>
        <taxon>Alphaproteobacteria</taxon>
        <taxon>Rhodobacterales</taxon>
        <taxon>Paracoccaceae</taxon>
        <taxon>Rhodovulum</taxon>
    </lineage>
</organism>
<evidence type="ECO:0008006" key="3">
    <source>
        <dbReference type="Google" id="ProtNLM"/>
    </source>
</evidence>
<proteinExistence type="predicted"/>
<name>A0ABV3XRZ9_9RHOB</name>
<comment type="caution">
    <text evidence="1">The sequence shown here is derived from an EMBL/GenBank/DDBJ whole genome shotgun (WGS) entry which is preliminary data.</text>
</comment>
<protein>
    <recommendedName>
        <fullName evidence="3">SGNH/GDSL hydrolase family protein</fullName>
    </recommendedName>
</protein>
<keyword evidence="2" id="KW-1185">Reference proteome</keyword>
<dbReference type="RefSeq" id="WP_125408058.1">
    <property type="nucleotide sequence ID" value="NZ_JBEHHI010000001.1"/>
</dbReference>
<gene>
    <name evidence="1" type="ORF">Ga0609869_000521</name>
</gene>
<dbReference type="EMBL" id="JBEHHI010000001">
    <property type="protein sequence ID" value="MEX5727168.1"/>
    <property type="molecule type" value="Genomic_DNA"/>
</dbReference>
<accession>A0ABV3XRZ9</accession>
<evidence type="ECO:0000313" key="1">
    <source>
        <dbReference type="EMBL" id="MEX5727168.1"/>
    </source>
</evidence>
<dbReference type="Proteomes" id="UP001560019">
    <property type="component" value="Unassembled WGS sequence"/>
</dbReference>
<reference evidence="1 2" key="1">
    <citation type="submission" date="2024-06" db="EMBL/GenBank/DDBJ databases">
        <title>Genome of Rhodovulum iodosum, a marine photoferrotroph.</title>
        <authorList>
            <person name="Bianchini G."/>
            <person name="Nikeleit V."/>
            <person name="Kappler A."/>
            <person name="Bryce C."/>
            <person name="Sanchez-Baracaldo P."/>
        </authorList>
    </citation>
    <scope>NUCLEOTIDE SEQUENCE [LARGE SCALE GENOMIC DNA]</scope>
    <source>
        <strain evidence="1 2">UT/N1</strain>
    </source>
</reference>
<evidence type="ECO:0000313" key="2">
    <source>
        <dbReference type="Proteomes" id="UP001560019"/>
    </source>
</evidence>